<organism evidence="1 2">
    <name type="scientific">Coemansia aciculifera</name>
    <dbReference type="NCBI Taxonomy" id="417176"/>
    <lineage>
        <taxon>Eukaryota</taxon>
        <taxon>Fungi</taxon>
        <taxon>Fungi incertae sedis</taxon>
        <taxon>Zoopagomycota</taxon>
        <taxon>Kickxellomycotina</taxon>
        <taxon>Kickxellomycetes</taxon>
        <taxon>Kickxellales</taxon>
        <taxon>Kickxellaceae</taxon>
        <taxon>Coemansia</taxon>
    </lineage>
</organism>
<reference evidence="1" key="1">
    <citation type="submission" date="2022-07" db="EMBL/GenBank/DDBJ databases">
        <title>Phylogenomic reconstructions and comparative analyses of Kickxellomycotina fungi.</title>
        <authorList>
            <person name="Reynolds N.K."/>
            <person name="Stajich J.E."/>
            <person name="Barry K."/>
            <person name="Grigoriev I.V."/>
            <person name="Crous P."/>
            <person name="Smith M.E."/>
        </authorList>
    </citation>
    <scope>NUCLEOTIDE SEQUENCE</scope>
    <source>
        <strain evidence="1">CBS 190363</strain>
    </source>
</reference>
<dbReference type="EMBL" id="JANBVB010000002">
    <property type="protein sequence ID" value="KAJ2900945.1"/>
    <property type="molecule type" value="Genomic_DNA"/>
</dbReference>
<sequence>MSARNFIKSGRKIVAIGRNFSEHAKELGNAVPTAPFFFLKPTSSYVASPGKIEIPKGCVVHHEVELGVVIGKGGRDIQAANASEHIAGYALALDLTARNLQDEAKKKGLPWSAAKGFDTFTPVGPFIPASDIPNPHNVRLWIKVAGQLRQNGVTDAMIFQVPQLIEHVSRVMTLEEGDLVLTGTPKGVGPIEPGEQVVAGLEYQGAELSRIEFSAVARD</sequence>
<gene>
    <name evidence="1" type="ORF">IWW38_000320</name>
</gene>
<comment type="caution">
    <text evidence="1">The sequence shown here is derived from an EMBL/GenBank/DDBJ whole genome shotgun (WGS) entry which is preliminary data.</text>
</comment>
<accession>A0ACC1MBU5</accession>
<name>A0ACC1MBU5_9FUNG</name>
<proteinExistence type="predicted"/>
<dbReference type="Proteomes" id="UP001139981">
    <property type="component" value="Unassembled WGS sequence"/>
</dbReference>
<keyword evidence="2" id="KW-1185">Reference proteome</keyword>
<protein>
    <submittedName>
        <fullName evidence="1">Uncharacterized protein</fullName>
    </submittedName>
</protein>
<evidence type="ECO:0000313" key="1">
    <source>
        <dbReference type="EMBL" id="KAJ2900945.1"/>
    </source>
</evidence>
<evidence type="ECO:0000313" key="2">
    <source>
        <dbReference type="Proteomes" id="UP001139981"/>
    </source>
</evidence>